<reference evidence="1 2" key="1">
    <citation type="submission" date="2020-08" db="EMBL/GenBank/DDBJ databases">
        <title>Genomic Encyclopedia of Type Strains, Phase IV (KMG-IV): sequencing the most valuable type-strain genomes for metagenomic binning, comparative biology and taxonomic classification.</title>
        <authorList>
            <person name="Goeker M."/>
        </authorList>
    </citation>
    <scope>NUCLEOTIDE SEQUENCE [LARGE SCALE GENOMIC DNA]</scope>
    <source>
        <strain evidence="1 2">DSM 106146</strain>
    </source>
</reference>
<protein>
    <recommendedName>
        <fullName evidence="3">Catalase</fullName>
    </recommendedName>
</protein>
<dbReference type="InterPro" id="IPR043721">
    <property type="entry name" value="DUF5662"/>
</dbReference>
<evidence type="ECO:0008006" key="3">
    <source>
        <dbReference type="Google" id="ProtNLM"/>
    </source>
</evidence>
<dbReference type="Proteomes" id="UP000543642">
    <property type="component" value="Unassembled WGS sequence"/>
</dbReference>
<organism evidence="1 2">
    <name type="scientific">Catenibacillus scindens</name>
    <dbReference type="NCBI Taxonomy" id="673271"/>
    <lineage>
        <taxon>Bacteria</taxon>
        <taxon>Bacillati</taxon>
        <taxon>Bacillota</taxon>
        <taxon>Clostridia</taxon>
        <taxon>Lachnospirales</taxon>
        <taxon>Lachnospiraceae</taxon>
        <taxon>Catenibacillus</taxon>
    </lineage>
</organism>
<sequence>MNKLIGHFKTITYHKWLVMQYCFSVGLYRQGLLHDLSKYSPSEFLPGVRYYQGGKRSPNAAQRELFGYSSAWLHHKGRNKHHYEYWNDVGKDKVIVGVKMPLNYVIEMVMDRIAASRVYKGENYTDSAPLEYFNLTKDYILIHPQTKALLEKLLKMLAKRGQRYTFKYIRKVLLPKGKY</sequence>
<name>A0A7W8H9V0_9FIRM</name>
<gene>
    <name evidence="1" type="ORF">HNP82_001426</name>
</gene>
<dbReference type="Pfam" id="PF18907">
    <property type="entry name" value="DUF5662"/>
    <property type="match status" value="1"/>
</dbReference>
<keyword evidence="2" id="KW-1185">Reference proteome</keyword>
<evidence type="ECO:0000313" key="2">
    <source>
        <dbReference type="Proteomes" id="UP000543642"/>
    </source>
</evidence>
<proteinExistence type="predicted"/>
<dbReference type="AlphaFoldDB" id="A0A7W8H9V0"/>
<dbReference type="EMBL" id="JACHFW010000004">
    <property type="protein sequence ID" value="MBB5264315.1"/>
    <property type="molecule type" value="Genomic_DNA"/>
</dbReference>
<evidence type="ECO:0000313" key="1">
    <source>
        <dbReference type="EMBL" id="MBB5264315.1"/>
    </source>
</evidence>
<accession>A0A7W8H9V0</accession>
<dbReference type="RefSeq" id="WP_183772865.1">
    <property type="nucleotide sequence ID" value="NZ_CAWVEG010000151.1"/>
</dbReference>
<comment type="caution">
    <text evidence="1">The sequence shown here is derived from an EMBL/GenBank/DDBJ whole genome shotgun (WGS) entry which is preliminary data.</text>
</comment>